<dbReference type="EMBL" id="JARBHA010000005">
    <property type="protein sequence ID" value="KAJ9700601.1"/>
    <property type="molecule type" value="Genomic_DNA"/>
</dbReference>
<keyword evidence="2" id="KW-0067">ATP-binding</keyword>
<dbReference type="SUPFAM" id="SSF56112">
    <property type="entry name" value="Protein kinase-like (PK-like)"/>
    <property type="match status" value="1"/>
</dbReference>
<dbReference type="Gene3D" id="1.10.510.10">
    <property type="entry name" value="Transferase(Phosphotransferase) domain 1"/>
    <property type="match status" value="1"/>
</dbReference>
<evidence type="ECO:0000259" key="5">
    <source>
        <dbReference type="PROSITE" id="PS50011"/>
    </source>
</evidence>
<sequence length="543" mass="60193">MAQYEGEASPRVQFPLNSEAYRILDEIGVGVSATVYKAECLPMNSTLVAIKSIDLDQSRADLDSVLREVKTMSLLSHPNILRAHCSFTVDHRLWVVMPFMSAGSLQSIISSSFPDGLPEPCIAIVLKETLNALSYLHDQGHLHRDIKAGNILVDSTGTVKLADFGVSALIYESNTSSGTSGSSSSSSLMLTEVAGTPYWMAPEVIHSHTGYSLKADIWSFGITALELAHGRPPLSHLPPSKSLVMKITKRFRFSDYEQSRSEQSQKFSKSFKDMVGSCLDQDPSKRPSAEKLLKHPFFKNCKNSEFLVNKVLSGLASVEQRFKESKIRRSLSIKNTDDDDEEEENEESSMGEIIKQRRISGWNFKEDVLELDPVFPSETETLSPPRRQVRFSAEAIIRDPSNESSSDNPGSSSQSVEGVQDLQDEHTNEHAGSVAVAVPEGTQLSAQIGVSLARLDRDGVVRMLRGLTRSLYDQRRAVGVMLTLLTGQEEVTREDQLLQENERLKVELEQEKKKTSEMEMEIEFLSLQISRGSTSAASRQSGE</sequence>
<evidence type="ECO:0000256" key="2">
    <source>
        <dbReference type="PROSITE-ProRule" id="PRU10141"/>
    </source>
</evidence>
<proteinExistence type="inferred from homology"/>
<organism evidence="6 7">
    <name type="scientific">Vitis rotundifolia</name>
    <name type="common">Muscadine grape</name>
    <dbReference type="NCBI Taxonomy" id="103349"/>
    <lineage>
        <taxon>Eukaryota</taxon>
        <taxon>Viridiplantae</taxon>
        <taxon>Streptophyta</taxon>
        <taxon>Embryophyta</taxon>
        <taxon>Tracheophyta</taxon>
        <taxon>Spermatophyta</taxon>
        <taxon>Magnoliopsida</taxon>
        <taxon>eudicotyledons</taxon>
        <taxon>Gunneridae</taxon>
        <taxon>Pentapetalae</taxon>
        <taxon>rosids</taxon>
        <taxon>Vitales</taxon>
        <taxon>Vitaceae</taxon>
        <taxon>Viteae</taxon>
        <taxon>Vitis</taxon>
    </lineage>
</organism>
<dbReference type="GO" id="GO:0004672">
    <property type="term" value="F:protein kinase activity"/>
    <property type="evidence" value="ECO:0007669"/>
    <property type="project" value="InterPro"/>
</dbReference>
<dbReference type="InterPro" id="IPR011009">
    <property type="entry name" value="Kinase-like_dom_sf"/>
</dbReference>
<evidence type="ECO:0000313" key="7">
    <source>
        <dbReference type="Proteomes" id="UP001168098"/>
    </source>
</evidence>
<dbReference type="PANTHER" id="PTHR48014">
    <property type="entry name" value="SERINE/THREONINE-PROTEIN KINASE FRAY2"/>
    <property type="match status" value="1"/>
</dbReference>
<dbReference type="InterPro" id="IPR017441">
    <property type="entry name" value="Protein_kinase_ATP_BS"/>
</dbReference>
<gene>
    <name evidence="6" type="ORF">PVL29_006080</name>
</gene>
<feature type="compositionally biased region" description="Acidic residues" evidence="4">
    <location>
        <begin position="337"/>
        <end position="349"/>
    </location>
</feature>
<dbReference type="Pfam" id="PF00069">
    <property type="entry name" value="Pkinase"/>
    <property type="match status" value="1"/>
</dbReference>
<accession>A0AA39DWN8</accession>
<feature type="region of interest" description="Disordered" evidence="4">
    <location>
        <begin position="333"/>
        <end position="352"/>
    </location>
</feature>
<reference evidence="6 7" key="1">
    <citation type="journal article" date="2023" name="BMC Biotechnol.">
        <title>Vitis rotundifolia cv Carlos genome sequencing.</title>
        <authorList>
            <person name="Huff M."/>
            <person name="Hulse-Kemp A."/>
            <person name="Scheffler B."/>
            <person name="Youngblood R."/>
            <person name="Simpson S."/>
            <person name="Babiker E."/>
            <person name="Staton M."/>
        </authorList>
    </citation>
    <scope>NUCLEOTIDE SEQUENCE [LARGE SCALE GENOMIC DNA]</scope>
    <source>
        <tissue evidence="6">Leaf</tissue>
    </source>
</reference>
<name>A0AA39DWN8_VITRO</name>
<evidence type="ECO:0000256" key="4">
    <source>
        <dbReference type="SAM" id="MobiDB-lite"/>
    </source>
</evidence>
<dbReference type="InterPro" id="IPR000719">
    <property type="entry name" value="Prot_kinase_dom"/>
</dbReference>
<feature type="binding site" evidence="2">
    <location>
        <position position="51"/>
    </location>
    <ligand>
        <name>ATP</name>
        <dbReference type="ChEBI" id="CHEBI:30616"/>
    </ligand>
</feature>
<dbReference type="GO" id="GO:1902456">
    <property type="term" value="P:regulation of stomatal opening"/>
    <property type="evidence" value="ECO:0007669"/>
    <property type="project" value="TreeGrafter"/>
</dbReference>
<keyword evidence="2" id="KW-0547">Nucleotide-binding</keyword>
<evidence type="ECO:0000256" key="3">
    <source>
        <dbReference type="SAM" id="Coils"/>
    </source>
</evidence>
<dbReference type="FunFam" id="3.30.200.20:FF:000099">
    <property type="entry name" value="Serine/threonine-protein kinase BLUS1"/>
    <property type="match status" value="1"/>
</dbReference>
<dbReference type="PROSITE" id="PS00107">
    <property type="entry name" value="PROTEIN_KINASE_ATP"/>
    <property type="match status" value="1"/>
</dbReference>
<dbReference type="FunFam" id="1.10.510.10:FF:000835">
    <property type="entry name" value="Serine/threonine-protein kinase BLUS1"/>
    <property type="match status" value="1"/>
</dbReference>
<dbReference type="AlphaFoldDB" id="A0AA39DWN8"/>
<feature type="domain" description="Protein kinase" evidence="5">
    <location>
        <begin position="21"/>
        <end position="298"/>
    </location>
</feature>
<dbReference type="Gene3D" id="3.30.200.20">
    <property type="entry name" value="Phosphorylase Kinase, domain 1"/>
    <property type="match status" value="1"/>
</dbReference>
<feature type="coiled-coil region" evidence="3">
    <location>
        <begin position="491"/>
        <end position="528"/>
    </location>
</feature>
<evidence type="ECO:0000313" key="6">
    <source>
        <dbReference type="EMBL" id="KAJ9700601.1"/>
    </source>
</evidence>
<comment type="similarity">
    <text evidence="1">Belongs to the protein kinase superfamily. STE Ser/Thr protein kinase family. STE20 subfamily.</text>
</comment>
<protein>
    <recommendedName>
        <fullName evidence="5">Protein kinase domain-containing protein</fullName>
    </recommendedName>
</protein>
<dbReference type="PROSITE" id="PS50011">
    <property type="entry name" value="PROTEIN_KINASE_DOM"/>
    <property type="match status" value="1"/>
</dbReference>
<dbReference type="GO" id="GO:0005524">
    <property type="term" value="F:ATP binding"/>
    <property type="evidence" value="ECO:0007669"/>
    <property type="project" value="UniProtKB-UniRule"/>
</dbReference>
<dbReference type="GO" id="GO:0043539">
    <property type="term" value="F:protein serine/threonine kinase activator activity"/>
    <property type="evidence" value="ECO:0007669"/>
    <property type="project" value="InterPro"/>
</dbReference>
<dbReference type="InterPro" id="IPR047173">
    <property type="entry name" value="STRAD_A/B-like"/>
</dbReference>
<evidence type="ECO:0000256" key="1">
    <source>
        <dbReference type="ARBA" id="ARBA00008874"/>
    </source>
</evidence>
<dbReference type="SMART" id="SM00220">
    <property type="entry name" value="S_TKc"/>
    <property type="match status" value="1"/>
</dbReference>
<dbReference type="Proteomes" id="UP001168098">
    <property type="component" value="Unassembled WGS sequence"/>
</dbReference>
<dbReference type="PANTHER" id="PTHR48014:SF7">
    <property type="entry name" value="SERINE_THREONINE-PROTEIN KINASE BLUS1"/>
    <property type="match status" value="1"/>
</dbReference>
<keyword evidence="7" id="KW-1185">Reference proteome</keyword>
<feature type="compositionally biased region" description="Low complexity" evidence="4">
    <location>
        <begin position="402"/>
        <end position="415"/>
    </location>
</feature>
<feature type="region of interest" description="Disordered" evidence="4">
    <location>
        <begin position="397"/>
        <end position="430"/>
    </location>
</feature>
<comment type="caution">
    <text evidence="6">The sequence shown here is derived from an EMBL/GenBank/DDBJ whole genome shotgun (WGS) entry which is preliminary data.</text>
</comment>
<keyword evidence="3" id="KW-0175">Coiled coil</keyword>